<dbReference type="SUPFAM" id="SSF51430">
    <property type="entry name" value="NAD(P)-linked oxidoreductase"/>
    <property type="match status" value="1"/>
</dbReference>
<dbReference type="Proteomes" id="UP000305067">
    <property type="component" value="Unassembled WGS sequence"/>
</dbReference>
<keyword evidence="1" id="KW-0560">Oxidoreductase</keyword>
<gene>
    <name evidence="3" type="ORF">BDV98DRAFT_654900</name>
</gene>
<dbReference type="InterPro" id="IPR050791">
    <property type="entry name" value="Aldo-Keto_reductase"/>
</dbReference>
<reference evidence="3 4" key="1">
    <citation type="journal article" date="2019" name="Nat. Ecol. Evol.">
        <title>Megaphylogeny resolves global patterns of mushroom evolution.</title>
        <authorList>
            <person name="Varga T."/>
            <person name="Krizsan K."/>
            <person name="Foldi C."/>
            <person name="Dima B."/>
            <person name="Sanchez-Garcia M."/>
            <person name="Sanchez-Ramirez S."/>
            <person name="Szollosi G.J."/>
            <person name="Szarkandi J.G."/>
            <person name="Papp V."/>
            <person name="Albert L."/>
            <person name="Andreopoulos W."/>
            <person name="Angelini C."/>
            <person name="Antonin V."/>
            <person name="Barry K.W."/>
            <person name="Bougher N.L."/>
            <person name="Buchanan P."/>
            <person name="Buyck B."/>
            <person name="Bense V."/>
            <person name="Catcheside P."/>
            <person name="Chovatia M."/>
            <person name="Cooper J."/>
            <person name="Damon W."/>
            <person name="Desjardin D."/>
            <person name="Finy P."/>
            <person name="Geml J."/>
            <person name="Haridas S."/>
            <person name="Hughes K."/>
            <person name="Justo A."/>
            <person name="Karasinski D."/>
            <person name="Kautmanova I."/>
            <person name="Kiss B."/>
            <person name="Kocsube S."/>
            <person name="Kotiranta H."/>
            <person name="LaButti K.M."/>
            <person name="Lechner B.E."/>
            <person name="Liimatainen K."/>
            <person name="Lipzen A."/>
            <person name="Lukacs Z."/>
            <person name="Mihaltcheva S."/>
            <person name="Morgado L.N."/>
            <person name="Niskanen T."/>
            <person name="Noordeloos M.E."/>
            <person name="Ohm R.A."/>
            <person name="Ortiz-Santana B."/>
            <person name="Ovrebo C."/>
            <person name="Racz N."/>
            <person name="Riley R."/>
            <person name="Savchenko A."/>
            <person name="Shiryaev A."/>
            <person name="Soop K."/>
            <person name="Spirin V."/>
            <person name="Szebenyi C."/>
            <person name="Tomsovsky M."/>
            <person name="Tulloss R.E."/>
            <person name="Uehling J."/>
            <person name="Grigoriev I.V."/>
            <person name="Vagvolgyi C."/>
            <person name="Papp T."/>
            <person name="Martin F.M."/>
            <person name="Miettinen O."/>
            <person name="Hibbett D.S."/>
            <person name="Nagy L.G."/>
        </authorList>
    </citation>
    <scope>NUCLEOTIDE SEQUENCE [LARGE SCALE GENOMIC DNA]</scope>
    <source>
        <strain evidence="3 4">CBS 309.79</strain>
    </source>
</reference>
<dbReference type="STRING" id="1884261.A0A5C3QNP6"/>
<dbReference type="GO" id="GO:0005737">
    <property type="term" value="C:cytoplasm"/>
    <property type="evidence" value="ECO:0007669"/>
    <property type="project" value="TreeGrafter"/>
</dbReference>
<dbReference type="Gene3D" id="3.20.20.100">
    <property type="entry name" value="NADP-dependent oxidoreductase domain"/>
    <property type="match status" value="1"/>
</dbReference>
<dbReference type="AlphaFoldDB" id="A0A5C3QNP6"/>
<sequence>MAAPQKAYPTRQLGKNGPYVSAIGFGAMGMGAFYGPRNEDDTQTTLTYAADRGITFWDTADVYGTSEKSIGTWFAKTGRRSEIFLATKWGARDYTEGATDQMRPNSHPSYILSRLENSLRDLQTDYIDLYYQHRVDPRVPIEVVLEALRPAVEKETVRYIGLSECSAETLRRARAVPGVGEKVIAAQMEFSPFELSVEKNGFVATAKELGVAIVAYSPLCRGLVSGRYRSRADFSPDDGRLDLERFSEENFPKNVALVDKFNEIATRLGATNSQVALAWILAEHPDFIPIPGCRTVERLEENGKGAELHLPSEDVKALRKFAEDADGKVAGARYPEAALASDVMIGHCLPLSEWKE</sequence>
<proteinExistence type="predicted"/>
<dbReference type="GO" id="GO:0016491">
    <property type="term" value="F:oxidoreductase activity"/>
    <property type="evidence" value="ECO:0007669"/>
    <property type="project" value="UniProtKB-KW"/>
</dbReference>
<dbReference type="EMBL" id="ML178820">
    <property type="protein sequence ID" value="TFL03566.1"/>
    <property type="molecule type" value="Genomic_DNA"/>
</dbReference>
<organism evidence="3 4">
    <name type="scientific">Pterulicium gracile</name>
    <dbReference type="NCBI Taxonomy" id="1884261"/>
    <lineage>
        <taxon>Eukaryota</taxon>
        <taxon>Fungi</taxon>
        <taxon>Dikarya</taxon>
        <taxon>Basidiomycota</taxon>
        <taxon>Agaricomycotina</taxon>
        <taxon>Agaricomycetes</taxon>
        <taxon>Agaricomycetidae</taxon>
        <taxon>Agaricales</taxon>
        <taxon>Pleurotineae</taxon>
        <taxon>Pterulaceae</taxon>
        <taxon>Pterulicium</taxon>
    </lineage>
</organism>
<name>A0A5C3QNP6_9AGAR</name>
<dbReference type="PANTHER" id="PTHR43625:SF40">
    <property type="entry name" value="ALDO-KETO REDUCTASE YAKC [NADP(+)]"/>
    <property type="match status" value="1"/>
</dbReference>
<evidence type="ECO:0000256" key="1">
    <source>
        <dbReference type="ARBA" id="ARBA00023002"/>
    </source>
</evidence>
<evidence type="ECO:0000313" key="3">
    <source>
        <dbReference type="EMBL" id="TFL03566.1"/>
    </source>
</evidence>
<dbReference type="Pfam" id="PF00248">
    <property type="entry name" value="Aldo_ket_red"/>
    <property type="match status" value="1"/>
</dbReference>
<evidence type="ECO:0000259" key="2">
    <source>
        <dbReference type="Pfam" id="PF00248"/>
    </source>
</evidence>
<dbReference type="OrthoDB" id="37537at2759"/>
<evidence type="ECO:0000313" key="4">
    <source>
        <dbReference type="Proteomes" id="UP000305067"/>
    </source>
</evidence>
<accession>A0A5C3QNP6</accession>
<protein>
    <submittedName>
        <fullName evidence="3">Aldo/keto reductase</fullName>
    </submittedName>
</protein>
<dbReference type="InterPro" id="IPR036812">
    <property type="entry name" value="NAD(P)_OxRdtase_dom_sf"/>
</dbReference>
<dbReference type="InterPro" id="IPR023210">
    <property type="entry name" value="NADP_OxRdtase_dom"/>
</dbReference>
<keyword evidence="4" id="KW-1185">Reference proteome</keyword>
<feature type="domain" description="NADP-dependent oxidoreductase" evidence="2">
    <location>
        <begin position="22"/>
        <end position="322"/>
    </location>
</feature>
<dbReference type="PANTHER" id="PTHR43625">
    <property type="entry name" value="AFLATOXIN B1 ALDEHYDE REDUCTASE"/>
    <property type="match status" value="1"/>
</dbReference>